<proteinExistence type="predicted"/>
<comment type="caution">
    <text evidence="1">The sequence shown here is derived from an EMBL/GenBank/DDBJ whole genome shotgun (WGS) entry which is preliminary data.</text>
</comment>
<evidence type="ECO:0000313" key="2">
    <source>
        <dbReference type="Proteomes" id="UP000241426"/>
    </source>
</evidence>
<gene>
    <name evidence="1" type="ORF">C9J27_25185</name>
</gene>
<protein>
    <submittedName>
        <fullName evidence="1">Uncharacterized protein</fullName>
    </submittedName>
</protein>
<dbReference type="EMBL" id="PYNF01000052">
    <property type="protein sequence ID" value="PSU88599.1"/>
    <property type="molecule type" value="Genomic_DNA"/>
</dbReference>
<dbReference type="Proteomes" id="UP000241426">
    <property type="component" value="Unassembled WGS sequence"/>
</dbReference>
<evidence type="ECO:0000313" key="1">
    <source>
        <dbReference type="EMBL" id="PSU88599.1"/>
    </source>
</evidence>
<organism evidence="1 2">
    <name type="scientific">Photobacterium kishitanii</name>
    <dbReference type="NCBI Taxonomy" id="318456"/>
    <lineage>
        <taxon>Bacteria</taxon>
        <taxon>Pseudomonadati</taxon>
        <taxon>Pseudomonadota</taxon>
        <taxon>Gammaproteobacteria</taxon>
        <taxon>Vibrionales</taxon>
        <taxon>Vibrionaceae</taxon>
        <taxon>Photobacterium</taxon>
    </lineage>
</organism>
<accession>A0A2T3KAB7</accession>
<reference evidence="1 2" key="1">
    <citation type="submission" date="2018-01" db="EMBL/GenBank/DDBJ databases">
        <title>Whole genome sequencing of Histamine producing bacteria.</title>
        <authorList>
            <person name="Butler K."/>
        </authorList>
    </citation>
    <scope>NUCLEOTIDE SEQUENCE [LARGE SCALE GENOMIC DNA]</scope>
    <source>
        <strain evidence="1 2">FS-7.2</strain>
    </source>
</reference>
<sequence>MCSNQLSYVAILPPTATALSEPLRWERGALCSYQLKPSIVFFDKWRKFVCSAVIWANWANHKLISDLSAINDQNCDATRFYFMLKQIKNKPARGWLILFTHRYLNDN</sequence>
<name>A0A2T3KAB7_9GAMM</name>
<dbReference type="AlphaFoldDB" id="A0A2T3KAB7"/>